<reference evidence="1 2" key="1">
    <citation type="submission" date="2017-11" db="EMBL/GenBank/DDBJ databases">
        <authorList>
            <person name="Han C.G."/>
        </authorList>
    </citation>
    <scope>NUCLEOTIDE SEQUENCE [LARGE SCALE GENOMIC DNA]</scope>
    <source>
        <strain evidence="1 2">A2</strain>
    </source>
</reference>
<dbReference type="AlphaFoldDB" id="A0A2J5A138"/>
<dbReference type="RefSeq" id="WP_114432430.1">
    <property type="nucleotide sequence ID" value="NZ_ABVZTX020000033.1"/>
</dbReference>
<name>A0A2J5A138_9ENTR</name>
<accession>A0A2J5A138</accession>
<comment type="caution">
    <text evidence="1">The sequence shown here is derived from an EMBL/GenBank/DDBJ whole genome shotgun (WGS) entry which is preliminary data.</text>
</comment>
<sequence length="104" mass="11796">MSYIIAFVKFGDSDMNYPVECFRTDIKPQDWVLVRLANERIKQATVERVDYMNWDCTGRIAWKAGEARLDEKGRLVAQPDAPETVGLVMSQATAGWEKSSGRLP</sequence>
<gene>
    <name evidence="1" type="ORF">CWM85_01795</name>
</gene>
<proteinExistence type="predicted"/>
<evidence type="ECO:0000313" key="2">
    <source>
        <dbReference type="Proteomes" id="UP000234661"/>
    </source>
</evidence>
<reference evidence="1 2" key="2">
    <citation type="submission" date="2018-01" db="EMBL/GenBank/DDBJ databases">
        <title>Genomic study of Klebsiella pneumoniae.</title>
        <authorList>
            <person name="Yang Y."/>
            <person name="Bicalho R."/>
        </authorList>
    </citation>
    <scope>NUCLEOTIDE SEQUENCE [LARGE SCALE GENOMIC DNA]</scope>
    <source>
        <strain evidence="1 2">A2</strain>
    </source>
</reference>
<protein>
    <submittedName>
        <fullName evidence="1">Uncharacterized protein</fullName>
    </submittedName>
</protein>
<dbReference type="Proteomes" id="UP000234661">
    <property type="component" value="Unassembled WGS sequence"/>
</dbReference>
<organism evidence="1 2">
    <name type="scientific">Klebsiella michiganensis</name>
    <dbReference type="NCBI Taxonomy" id="1134687"/>
    <lineage>
        <taxon>Bacteria</taxon>
        <taxon>Pseudomonadati</taxon>
        <taxon>Pseudomonadota</taxon>
        <taxon>Gammaproteobacteria</taxon>
        <taxon>Enterobacterales</taxon>
        <taxon>Enterobacteriaceae</taxon>
        <taxon>Klebsiella/Raoultella group</taxon>
        <taxon>Klebsiella</taxon>
    </lineage>
</organism>
<evidence type="ECO:0000313" key="1">
    <source>
        <dbReference type="EMBL" id="PLM69009.1"/>
    </source>
</evidence>
<dbReference type="EMBL" id="PIET01000011">
    <property type="protein sequence ID" value="PLM69009.1"/>
    <property type="molecule type" value="Genomic_DNA"/>
</dbReference>